<gene>
    <name evidence="6" type="ORF">PHYBLDRAFT_182443</name>
</gene>
<keyword evidence="4" id="KW-0472">Membrane</keyword>
<dbReference type="InParanoid" id="A0A162TS68"/>
<reference evidence="7" key="1">
    <citation type="submission" date="2015-06" db="EMBL/GenBank/DDBJ databases">
        <title>Expansion of signal transduction pathways in fungi by whole-genome duplication.</title>
        <authorList>
            <consortium name="DOE Joint Genome Institute"/>
            <person name="Corrochano L.M."/>
            <person name="Kuo A."/>
            <person name="Marcet-Houben M."/>
            <person name="Polaino S."/>
            <person name="Salamov A."/>
            <person name="Villalobos J.M."/>
            <person name="Alvarez M.I."/>
            <person name="Avalos J."/>
            <person name="Benito E.P."/>
            <person name="Benoit I."/>
            <person name="Burger G."/>
            <person name="Camino L.P."/>
            <person name="Canovas D."/>
            <person name="Cerda-Olmedo E."/>
            <person name="Cheng J.-F."/>
            <person name="Dominguez A."/>
            <person name="Elias M."/>
            <person name="Eslava A.P."/>
            <person name="Glaser F."/>
            <person name="Grimwood J."/>
            <person name="Gutierrez G."/>
            <person name="Heitman J."/>
            <person name="Henrissat B."/>
            <person name="Iturriaga E.A."/>
            <person name="Lang B.F."/>
            <person name="Lavin J.L."/>
            <person name="Lee S."/>
            <person name="Li W."/>
            <person name="Lindquist E."/>
            <person name="Lopez-Garcia S."/>
            <person name="Luque E.M."/>
            <person name="Marcos A.T."/>
            <person name="Martin J."/>
            <person name="McCluskey K."/>
            <person name="Medina H.R."/>
            <person name="Miralles-Duran A."/>
            <person name="Miyazaki A."/>
            <person name="Munoz-Torres E."/>
            <person name="Oguiza J.A."/>
            <person name="Ohm R."/>
            <person name="Olmedo M."/>
            <person name="Orejas M."/>
            <person name="Ortiz-Castellanos L."/>
            <person name="Pisabarro A.G."/>
            <person name="Rodriguez-Romero J."/>
            <person name="Ruiz-Herrera J."/>
            <person name="Ruiz-Vazquez R."/>
            <person name="Sanz C."/>
            <person name="Schackwitz W."/>
            <person name="Schmutz J."/>
            <person name="Shahriari M."/>
            <person name="Shelest E."/>
            <person name="Silva-Franco F."/>
            <person name="Soanes D."/>
            <person name="Syed K."/>
            <person name="Tagua V.G."/>
            <person name="Talbot N.J."/>
            <person name="Thon M."/>
            <person name="De vries R.P."/>
            <person name="Wiebenga A."/>
            <person name="Yadav J.S."/>
            <person name="Braun E.L."/>
            <person name="Baker S."/>
            <person name="Garre V."/>
            <person name="Horwitz B."/>
            <person name="Torres-Martinez S."/>
            <person name="Idnurm A."/>
            <person name="Herrera-Estrella A."/>
            <person name="Gabaldon T."/>
            <person name="Grigoriev I.V."/>
        </authorList>
    </citation>
    <scope>NUCLEOTIDE SEQUENCE [LARGE SCALE GENOMIC DNA]</scope>
    <source>
        <strain evidence="7">NRRL 1555(-)</strain>
    </source>
</reference>
<feature type="compositionally biased region" description="Low complexity" evidence="3">
    <location>
        <begin position="509"/>
        <end position="521"/>
    </location>
</feature>
<dbReference type="InterPro" id="IPR015915">
    <property type="entry name" value="Kelch-typ_b-propeller"/>
</dbReference>
<evidence type="ECO:0008006" key="8">
    <source>
        <dbReference type="Google" id="ProtNLM"/>
    </source>
</evidence>
<feature type="region of interest" description="Disordered" evidence="3">
    <location>
        <begin position="502"/>
        <end position="530"/>
    </location>
</feature>
<dbReference type="AlphaFoldDB" id="A0A162TS68"/>
<dbReference type="GeneID" id="28999526"/>
<organism evidence="6 7">
    <name type="scientific">Phycomyces blakesleeanus (strain ATCC 8743b / DSM 1359 / FGSC 10004 / NBRC 33097 / NRRL 1555)</name>
    <dbReference type="NCBI Taxonomy" id="763407"/>
    <lineage>
        <taxon>Eukaryota</taxon>
        <taxon>Fungi</taxon>
        <taxon>Fungi incertae sedis</taxon>
        <taxon>Mucoromycota</taxon>
        <taxon>Mucoromycotina</taxon>
        <taxon>Mucoromycetes</taxon>
        <taxon>Mucorales</taxon>
        <taxon>Phycomycetaceae</taxon>
        <taxon>Phycomyces</taxon>
    </lineage>
</organism>
<proteinExistence type="predicted"/>
<dbReference type="VEuPathDB" id="FungiDB:PHYBLDRAFT_182443"/>
<keyword evidence="7" id="KW-1185">Reference proteome</keyword>
<evidence type="ECO:0000256" key="3">
    <source>
        <dbReference type="SAM" id="MobiDB-lite"/>
    </source>
</evidence>
<evidence type="ECO:0000313" key="6">
    <source>
        <dbReference type="EMBL" id="OAD70622.1"/>
    </source>
</evidence>
<feature type="signal peptide" evidence="5">
    <location>
        <begin position="1"/>
        <end position="28"/>
    </location>
</feature>
<dbReference type="OrthoDB" id="2363659at2759"/>
<dbReference type="Pfam" id="PF24681">
    <property type="entry name" value="Kelch_KLHDC2_KLHL20_DRC7"/>
    <property type="match status" value="2"/>
</dbReference>
<dbReference type="EMBL" id="KV440988">
    <property type="protein sequence ID" value="OAD70622.1"/>
    <property type="molecule type" value="Genomic_DNA"/>
</dbReference>
<dbReference type="InterPro" id="IPR011043">
    <property type="entry name" value="Gal_Oxase/kelch_b-propeller"/>
</dbReference>
<feature type="transmembrane region" description="Helical" evidence="4">
    <location>
        <begin position="437"/>
        <end position="457"/>
    </location>
</feature>
<keyword evidence="2" id="KW-0677">Repeat</keyword>
<evidence type="ECO:0000256" key="5">
    <source>
        <dbReference type="SAM" id="SignalP"/>
    </source>
</evidence>
<evidence type="ECO:0000256" key="4">
    <source>
        <dbReference type="SAM" id="Phobius"/>
    </source>
</evidence>
<keyword evidence="5" id="KW-0732">Signal</keyword>
<dbReference type="PANTHER" id="PTHR46093">
    <property type="entry name" value="ACYL-COA-BINDING DOMAIN-CONTAINING PROTEIN 5"/>
    <property type="match status" value="1"/>
</dbReference>
<dbReference type="Proteomes" id="UP000077315">
    <property type="component" value="Unassembled WGS sequence"/>
</dbReference>
<name>A0A162TS68_PHYB8</name>
<dbReference type="STRING" id="763407.A0A162TS68"/>
<sequence length="575" mass="62819">MAPTQSWKTRAFQAGLFTLAFLPDHTKAQCNPGPTNRSDFSAVYLNNAVYVVGGSKSTLNVMSLDLSNGLDITCPDWKSPSNAITPTGGFQPFAHGVAFAGQNGLIYAQAGDSGTSQTSSVVAYNTTGQWSTAIISGKPLEERAEMTATTDPSLSNAFYYGGRTPSDDTLGGYNDLYSLRISDLTWIQYNLIYPYGTRPNRYAHTSTMVHNKLFIMGGIIVPTGNENLADSLADFRSVLVIDPYSSQSLTIATYGDIPPPKLYYSAVLGPDGHSIVMFGGRSSYSNSDFSHSQDVYVLDTCKLVWSKPTVSGTPPIARAGHEAVVYNQYMIVMLGYTSEETTAEAATYTDDVGILDMTSWKWVNKISKQVVTSDTNNGGSSAANPTCWFNFPSFPLANQANGTAPVPYDSSVILNPFLAQENTSHEEKVEETKKKGFGISFGLFGFLLILGAGIFYLRRQRRKARTLNPRWLPGGVSNSRPSGFEERRNDYPLFVYGNRVEKNGNEDNTVPATGATATTTATPPPTTGVRTYTASDNDEWERSLGNQHANPVDNQPLPRHVDVWDRMHSLNEDRK</sequence>
<feature type="chain" id="PRO_5007839930" description="Galactose oxidase" evidence="5">
    <location>
        <begin position="29"/>
        <end position="575"/>
    </location>
</feature>
<dbReference type="Gene3D" id="2.120.10.80">
    <property type="entry name" value="Kelch-type beta propeller"/>
    <property type="match status" value="2"/>
</dbReference>
<dbReference type="SUPFAM" id="SSF50965">
    <property type="entry name" value="Galactose oxidase, central domain"/>
    <property type="match status" value="1"/>
</dbReference>
<evidence type="ECO:0000256" key="2">
    <source>
        <dbReference type="ARBA" id="ARBA00022737"/>
    </source>
</evidence>
<protein>
    <recommendedName>
        <fullName evidence="8">Galactose oxidase</fullName>
    </recommendedName>
</protein>
<keyword evidence="4" id="KW-1133">Transmembrane helix</keyword>
<evidence type="ECO:0000313" key="7">
    <source>
        <dbReference type="Proteomes" id="UP000077315"/>
    </source>
</evidence>
<dbReference type="RefSeq" id="XP_018288662.1">
    <property type="nucleotide sequence ID" value="XM_018438620.1"/>
</dbReference>
<evidence type="ECO:0000256" key="1">
    <source>
        <dbReference type="ARBA" id="ARBA00022441"/>
    </source>
</evidence>
<keyword evidence="4" id="KW-0812">Transmembrane</keyword>
<accession>A0A162TS68</accession>
<dbReference type="PANTHER" id="PTHR46093:SF3">
    <property type="entry name" value="ACYL-COA-BINDING DOMAIN-CONTAINING PROTEIN 4"/>
    <property type="match status" value="1"/>
</dbReference>
<keyword evidence="1" id="KW-0880">Kelch repeat</keyword>